<protein>
    <submittedName>
        <fullName evidence="1">Uncharacterized protein</fullName>
    </submittedName>
</protein>
<proteinExistence type="predicted"/>
<sequence length="123" mass="13743">MEKNWGSGKGAVDLRSRRTLSAGLAVSLLVASLLRGPTCRANPAGVAAFHYDQLAYFPNVSGLQVHLERGKRARSNISKRMQTSLSMVTDTHTLYSELYYVLERTVLGFVRKTGRLREDQRES</sequence>
<evidence type="ECO:0000313" key="2">
    <source>
        <dbReference type="Proteomes" id="UP000190042"/>
    </source>
</evidence>
<reference evidence="2" key="1">
    <citation type="submission" date="2017-02" db="EMBL/GenBank/DDBJ databases">
        <authorList>
            <person name="Varghese N."/>
            <person name="Submissions S."/>
        </authorList>
    </citation>
    <scope>NUCLEOTIDE SEQUENCE [LARGE SCALE GENOMIC DNA]</scope>
    <source>
        <strain evidence="2">DSM 23966</strain>
    </source>
</reference>
<organism evidence="1 2">
    <name type="scientific">Sporosarcina newyorkensis</name>
    <dbReference type="NCBI Taxonomy" id="759851"/>
    <lineage>
        <taxon>Bacteria</taxon>
        <taxon>Bacillati</taxon>
        <taxon>Bacillota</taxon>
        <taxon>Bacilli</taxon>
        <taxon>Bacillales</taxon>
        <taxon>Caryophanaceae</taxon>
        <taxon>Sporosarcina</taxon>
    </lineage>
</organism>
<name>A0A1T4XE29_9BACL</name>
<dbReference type="Proteomes" id="UP000190042">
    <property type="component" value="Unassembled WGS sequence"/>
</dbReference>
<dbReference type="EMBL" id="FUYJ01000001">
    <property type="protein sequence ID" value="SKA87810.1"/>
    <property type="molecule type" value="Genomic_DNA"/>
</dbReference>
<evidence type="ECO:0000313" key="1">
    <source>
        <dbReference type="EMBL" id="SKA87810.1"/>
    </source>
</evidence>
<accession>A0A1T4XE29</accession>
<dbReference type="AlphaFoldDB" id="A0A1T4XE29"/>
<keyword evidence="2" id="KW-1185">Reference proteome</keyword>
<gene>
    <name evidence="1" type="ORF">SAMN04244570_0564</name>
</gene>